<dbReference type="Pfam" id="PF24811">
    <property type="entry name" value="Ig_Shg"/>
    <property type="match status" value="2"/>
</dbReference>
<protein>
    <submittedName>
        <fullName evidence="18">AGAP006731-PA</fullName>
    </submittedName>
</protein>
<evidence type="ECO:0000256" key="13">
    <source>
        <dbReference type="PROSITE-ProRule" id="PRU00076"/>
    </source>
</evidence>
<keyword evidence="9 14" id="KW-0472">Membrane</keyword>
<feature type="domain" description="Cadherin" evidence="17">
    <location>
        <begin position="940"/>
        <end position="1039"/>
    </location>
</feature>
<reference evidence="18" key="2">
    <citation type="submission" date="2002-03" db="EMBL/GenBank/DDBJ databases">
        <authorList>
            <consortium name="The Anopheles Genome Sequencing Consortium"/>
        </authorList>
    </citation>
    <scope>NUCLEOTIDE SEQUENCE</scope>
    <source>
        <strain evidence="18">PEST</strain>
    </source>
</reference>
<dbReference type="PROSITE" id="PS50268">
    <property type="entry name" value="CADHERIN_2"/>
    <property type="match status" value="19"/>
</dbReference>
<dbReference type="FunFam" id="2.60.40.60:FF:000272">
    <property type="entry name" value="DE cadherin-like protein"/>
    <property type="match status" value="4"/>
</dbReference>
<dbReference type="PANTHER" id="PTHR24026">
    <property type="entry name" value="FAT ATYPICAL CADHERIN-RELATED"/>
    <property type="match status" value="1"/>
</dbReference>
<evidence type="ECO:0000256" key="2">
    <source>
        <dbReference type="ARBA" id="ARBA00022536"/>
    </source>
</evidence>
<feature type="domain" description="Cadherin" evidence="17">
    <location>
        <begin position="2327"/>
        <end position="2435"/>
    </location>
</feature>
<evidence type="ECO:0000256" key="10">
    <source>
        <dbReference type="ARBA" id="ARBA00023157"/>
    </source>
</evidence>
<evidence type="ECO:0000256" key="12">
    <source>
        <dbReference type="PROSITE-ProRule" id="PRU00043"/>
    </source>
</evidence>
<dbReference type="InterPro" id="IPR002126">
    <property type="entry name" value="Cadherin-like_dom"/>
</dbReference>
<keyword evidence="3 14" id="KW-0812">Transmembrane</keyword>
<dbReference type="SMART" id="SM00282">
    <property type="entry name" value="LamG"/>
    <property type="match status" value="1"/>
</dbReference>
<dbReference type="VEuPathDB" id="VectorBase:AGAP029694"/>
<dbReference type="VEuPathDB" id="VectorBase:AGAP007203"/>
<dbReference type="GO" id="GO:0005886">
    <property type="term" value="C:plasma membrane"/>
    <property type="evidence" value="ECO:0007669"/>
    <property type="project" value="UniProtKB-SubCell"/>
</dbReference>
<dbReference type="CDD" id="cd11304">
    <property type="entry name" value="Cadherin_repeat"/>
    <property type="match status" value="14"/>
</dbReference>
<dbReference type="GO" id="GO:0030855">
    <property type="term" value="P:epithelial cell differentiation"/>
    <property type="evidence" value="ECO:0007669"/>
    <property type="project" value="UniProtKB-ARBA"/>
</dbReference>
<evidence type="ECO:0000256" key="11">
    <source>
        <dbReference type="ARBA" id="ARBA00023180"/>
    </source>
</evidence>
<feature type="domain" description="Cadherin" evidence="17">
    <location>
        <begin position="1689"/>
        <end position="1797"/>
    </location>
</feature>
<feature type="transmembrane region" description="Helical" evidence="14">
    <location>
        <begin position="3025"/>
        <end position="3047"/>
    </location>
</feature>
<keyword evidence="6 12" id="KW-0106">Calcium</keyword>
<dbReference type="PROSITE" id="PS00232">
    <property type="entry name" value="CADHERIN_1"/>
    <property type="match status" value="11"/>
</dbReference>
<feature type="domain" description="Cadherin" evidence="17">
    <location>
        <begin position="1394"/>
        <end position="1477"/>
    </location>
</feature>
<dbReference type="Gene3D" id="2.10.25.10">
    <property type="entry name" value="Laminin"/>
    <property type="match status" value="1"/>
</dbReference>
<dbReference type="PaxDb" id="7165-AGAP006731-PA"/>
<dbReference type="GO" id="GO:0005509">
    <property type="term" value="F:calcium ion binding"/>
    <property type="evidence" value="ECO:0007669"/>
    <property type="project" value="UniProtKB-UniRule"/>
</dbReference>
<evidence type="ECO:0000259" key="17">
    <source>
        <dbReference type="PROSITE" id="PS50268"/>
    </source>
</evidence>
<feature type="domain" description="Cadherin" evidence="17">
    <location>
        <begin position="238"/>
        <end position="346"/>
    </location>
</feature>
<keyword evidence="5" id="KW-0677">Repeat</keyword>
<feature type="domain" description="Cadherin" evidence="17">
    <location>
        <begin position="749"/>
        <end position="827"/>
    </location>
</feature>
<dbReference type="Gene3D" id="2.60.120.200">
    <property type="match status" value="2"/>
</dbReference>
<feature type="domain" description="Cadherin" evidence="17">
    <location>
        <begin position="1814"/>
        <end position="1902"/>
    </location>
</feature>
<keyword evidence="4" id="KW-0732">Signal</keyword>
<dbReference type="VEuPathDB" id="VectorBase:AGAP029696"/>
<dbReference type="PANTHER" id="PTHR24026:SF118">
    <property type="entry name" value="DE-CADHERIN"/>
    <property type="match status" value="1"/>
</dbReference>
<dbReference type="PROSITE" id="PS01186">
    <property type="entry name" value="EGF_2"/>
    <property type="match status" value="2"/>
</dbReference>
<dbReference type="GO" id="GO:0048513">
    <property type="term" value="P:animal organ development"/>
    <property type="evidence" value="ECO:0007669"/>
    <property type="project" value="UniProtKB-ARBA"/>
</dbReference>
<evidence type="ECO:0000256" key="6">
    <source>
        <dbReference type="ARBA" id="ARBA00022837"/>
    </source>
</evidence>
<feature type="domain" description="Cadherin" evidence="17">
    <location>
        <begin position="2123"/>
        <end position="2226"/>
    </location>
</feature>
<dbReference type="VEuPathDB" id="VectorBase:AGAP007924"/>
<dbReference type="InterPro" id="IPR001791">
    <property type="entry name" value="Laminin_G"/>
</dbReference>
<evidence type="ECO:0000256" key="7">
    <source>
        <dbReference type="ARBA" id="ARBA00022889"/>
    </source>
</evidence>
<organism evidence="18">
    <name type="scientific">Anopheles gambiae</name>
    <name type="common">African malaria mosquito</name>
    <dbReference type="NCBI Taxonomy" id="7165"/>
    <lineage>
        <taxon>Eukaryota</taxon>
        <taxon>Metazoa</taxon>
        <taxon>Ecdysozoa</taxon>
        <taxon>Arthropoda</taxon>
        <taxon>Hexapoda</taxon>
        <taxon>Insecta</taxon>
        <taxon>Pterygota</taxon>
        <taxon>Neoptera</taxon>
        <taxon>Endopterygota</taxon>
        <taxon>Diptera</taxon>
        <taxon>Nematocera</taxon>
        <taxon>Culicoidea</taxon>
        <taxon>Culicidae</taxon>
        <taxon>Anophelinae</taxon>
        <taxon>Anopheles</taxon>
    </lineage>
</organism>
<dbReference type="PhylomeDB" id="A7US09"/>
<dbReference type="FunFam" id="2.60.40.60:FF:000280">
    <property type="entry name" value="AGAP007203-PA-like protein"/>
    <property type="match status" value="4"/>
</dbReference>
<evidence type="ECO:0000313" key="18">
    <source>
        <dbReference type="EMBL" id="EDO64802.1"/>
    </source>
</evidence>
<dbReference type="EMBL" id="AAAB01008807">
    <property type="protein sequence ID" value="EDO64802.1"/>
    <property type="molecule type" value="Genomic_DNA"/>
</dbReference>
<comment type="caution">
    <text evidence="18">The sequence shown here is derived from an EMBL/GenBank/DDBJ whole genome shotgun (WGS) entry which is preliminary data.</text>
</comment>
<feature type="disulfide bond" evidence="13">
    <location>
        <begin position="728"/>
        <end position="737"/>
    </location>
</feature>
<dbReference type="eggNOG" id="KOG3594">
    <property type="taxonomic scope" value="Eukaryota"/>
</dbReference>
<evidence type="ECO:0000256" key="9">
    <source>
        <dbReference type="ARBA" id="ARBA00023136"/>
    </source>
</evidence>
<dbReference type="HOGENOM" id="CLU_225785_0_0_1"/>
<dbReference type="FunFam" id="2.60.40.60:FF:000277">
    <property type="entry name" value="DE-cadherin"/>
    <property type="match status" value="4"/>
</dbReference>
<reference evidence="18" key="4">
    <citation type="journal article" date="2007" name="Genome Biol.">
        <title>Update of the Anopheles gambiae PEST genome assembly.</title>
        <authorList>
            <person name="Sharakhova M.V."/>
            <person name="Hammond M.P."/>
            <person name="Lobo N.F."/>
            <person name="Krzywinski J."/>
            <person name="Unger M.F."/>
            <person name="Hillenmeyer M.E."/>
            <person name="Bruggner R.V."/>
            <person name="Birney E."/>
            <person name="Collins F.H."/>
        </authorList>
    </citation>
    <scope>NUCLEOTIDE SEQUENCE</scope>
    <source>
        <strain evidence="18">PEST</strain>
    </source>
</reference>
<dbReference type="InterPro" id="IPR000742">
    <property type="entry name" value="EGF"/>
</dbReference>
<feature type="domain" description="EGF-like" evidence="16">
    <location>
        <begin position="2789"/>
        <end position="2827"/>
    </location>
</feature>
<accession>A7US09</accession>
<dbReference type="CDD" id="cd00110">
    <property type="entry name" value="LamG"/>
    <property type="match status" value="1"/>
</dbReference>
<dbReference type="Pfam" id="PF00028">
    <property type="entry name" value="Cadherin"/>
    <property type="match status" value="8"/>
</dbReference>
<evidence type="ECO:0000256" key="1">
    <source>
        <dbReference type="ARBA" id="ARBA00004251"/>
    </source>
</evidence>
<feature type="domain" description="Cadherin" evidence="17">
    <location>
        <begin position="1590"/>
        <end position="1689"/>
    </location>
</feature>
<reference evidence="18" key="1">
    <citation type="journal article" date="2002" name="Science">
        <title>The genome sequence of the malaria mosquito Anopheles gambiae.</title>
        <authorList>
            <person name="Holt R.A."/>
            <person name="Subramanian G.M."/>
            <person name="Halpern A."/>
            <person name="Sutton G.G."/>
            <person name="Charlab R."/>
            <person name="Nusskern D.R."/>
            <person name="Wincker P."/>
            <person name="Clark A.G."/>
            <person name="Ribeiro J.M."/>
            <person name="Wides R."/>
            <person name="Salzberg S.L."/>
            <person name="Loftus B."/>
            <person name="Yandell M."/>
            <person name="Majoros W.H."/>
            <person name="Rusch D.B."/>
            <person name="Lai Z."/>
            <person name="Kraft C.L."/>
            <person name="Abril J.F."/>
            <person name="Anthouard V."/>
            <person name="Arensburger P."/>
            <person name="Atkinson P.W."/>
            <person name="Baden H."/>
            <person name="de Berardinis V."/>
            <person name="Baldwin D."/>
            <person name="Benes V."/>
            <person name="Biedler J."/>
            <person name="Blass C."/>
            <person name="Bolanos R."/>
            <person name="Boscus D."/>
            <person name="Barnstead M."/>
            <person name="Cai S."/>
            <person name="Center A."/>
            <person name="Chaturverdi K."/>
            <person name="Christophides G.K."/>
            <person name="Chrystal M.A."/>
            <person name="Clamp M."/>
            <person name="Cravchik A."/>
            <person name="Curwen V."/>
            <person name="Dana A."/>
            <person name="Delcher A."/>
            <person name="Dew I."/>
            <person name="Evans C.A."/>
            <person name="Flanigan M."/>
            <person name="Grundschober-Freimoser A."/>
            <person name="Friedli L."/>
            <person name="Gu Z."/>
            <person name="Guan P."/>
            <person name="Guigo R."/>
            <person name="Hillenmeyer M.E."/>
            <person name="Hladun S.L."/>
            <person name="Hogan J.R."/>
            <person name="Hong Y.S."/>
            <person name="Hoover J."/>
            <person name="Jaillon O."/>
            <person name="Ke Z."/>
            <person name="Kodira C."/>
            <person name="Kokoza E."/>
            <person name="Koutsos A."/>
            <person name="Letunic I."/>
            <person name="Levitsky A."/>
            <person name="Liang Y."/>
            <person name="Lin J.J."/>
            <person name="Lobo N.F."/>
            <person name="Lopez J.R."/>
            <person name="Malek J.A."/>
            <person name="McIntosh T.C."/>
            <person name="Meister S."/>
            <person name="Miller J."/>
            <person name="Mobarry C."/>
            <person name="Mongin E."/>
            <person name="Murphy S.D."/>
            <person name="O'Brochta D.A."/>
            <person name="Pfannkoch C."/>
            <person name="Qi R."/>
            <person name="Regier M.A."/>
            <person name="Remington K."/>
            <person name="Shao H."/>
            <person name="Sharakhova M.V."/>
            <person name="Sitter C.D."/>
            <person name="Shetty J."/>
            <person name="Smith T.J."/>
            <person name="Strong R."/>
            <person name="Sun J."/>
            <person name="Thomasova D."/>
            <person name="Ton L.Q."/>
            <person name="Topalis P."/>
            <person name="Tu Z."/>
            <person name="Unger M.F."/>
            <person name="Walenz B."/>
            <person name="Wang A."/>
            <person name="Wang J."/>
            <person name="Wang M."/>
            <person name="Wang X."/>
            <person name="Woodford K.J."/>
            <person name="Wortman J.R."/>
            <person name="Wu M."/>
            <person name="Yao A."/>
            <person name="Zdobnov E.M."/>
            <person name="Zhang H."/>
            <person name="Zhao Q."/>
            <person name="Zhao S."/>
            <person name="Zhu S.C."/>
            <person name="Zhimulev I."/>
            <person name="Coluzzi M."/>
            <person name="della Torre A."/>
            <person name="Roth C.W."/>
            <person name="Louis C."/>
            <person name="Kalush F."/>
            <person name="Mural R.J."/>
            <person name="Myers E.W."/>
            <person name="Adams M.D."/>
            <person name="Smith H.O."/>
            <person name="Broder S."/>
            <person name="Gardner M.J."/>
            <person name="Fraser C.M."/>
            <person name="Birney E."/>
            <person name="Bork P."/>
            <person name="Brey P.T."/>
            <person name="Venter J.C."/>
            <person name="Weissenbach J."/>
            <person name="Kafatos F.C."/>
            <person name="Collins F.H."/>
            <person name="Hoffman S.L."/>
        </authorList>
    </citation>
    <scope>NUCLEOTIDE SEQUENCE [LARGE SCALE GENOMIC DNA]</scope>
    <source>
        <strain evidence="18">PEST</strain>
    </source>
</reference>
<keyword evidence="7" id="KW-0130">Cell adhesion</keyword>
<feature type="domain" description="Cadherin" evidence="17">
    <location>
        <begin position="139"/>
        <end position="238"/>
    </location>
</feature>
<feature type="domain" description="Cadherin" evidence="17">
    <location>
        <begin position="835"/>
        <end position="938"/>
    </location>
</feature>
<feature type="domain" description="Cadherin" evidence="17">
    <location>
        <begin position="34"/>
        <end position="137"/>
    </location>
</feature>
<dbReference type="SUPFAM" id="SSF49313">
    <property type="entry name" value="Cadherin-like"/>
    <property type="match status" value="22"/>
</dbReference>
<feature type="domain" description="Laminin G" evidence="15">
    <location>
        <begin position="2828"/>
        <end position="3018"/>
    </location>
</feature>
<keyword evidence="10 13" id="KW-1015">Disulfide bond</keyword>
<evidence type="ECO:0000256" key="14">
    <source>
        <dbReference type="SAM" id="Phobius"/>
    </source>
</evidence>
<dbReference type="SUPFAM" id="SSF49899">
    <property type="entry name" value="Concanavalin A-like lectins/glucanases"/>
    <property type="match status" value="2"/>
</dbReference>
<dbReference type="FunFam" id="2.60.120.200:FF:000214">
    <property type="entry name" value="DE cadherin-like protein"/>
    <property type="match status" value="1"/>
</dbReference>
<name>A7US09_ANOGA</name>
<dbReference type="VEuPathDB" id="VectorBase:AGAMI1_010187"/>
<keyword evidence="2 13" id="KW-0245">EGF-like domain</keyword>
<dbReference type="GO" id="GO:0008104">
    <property type="term" value="P:intracellular protein localization"/>
    <property type="evidence" value="ECO:0007669"/>
    <property type="project" value="UniProtKB-ARBA"/>
</dbReference>
<dbReference type="GO" id="GO:0007156">
    <property type="term" value="P:homophilic cell adhesion via plasma membrane adhesion molecules"/>
    <property type="evidence" value="ECO:0007669"/>
    <property type="project" value="InterPro"/>
</dbReference>
<dbReference type="GO" id="GO:0048589">
    <property type="term" value="P:developmental growth"/>
    <property type="evidence" value="ECO:0007669"/>
    <property type="project" value="UniProtKB-ARBA"/>
</dbReference>
<dbReference type="PROSITE" id="PS00022">
    <property type="entry name" value="EGF_1"/>
    <property type="match status" value="2"/>
</dbReference>
<evidence type="ECO:0000256" key="4">
    <source>
        <dbReference type="ARBA" id="ARBA00022729"/>
    </source>
</evidence>
<dbReference type="Pfam" id="PF02210">
    <property type="entry name" value="Laminin_G_2"/>
    <property type="match status" value="1"/>
</dbReference>
<dbReference type="InterPro" id="IPR020894">
    <property type="entry name" value="Cadherin_CS"/>
</dbReference>
<feature type="domain" description="Cadherin" evidence="17">
    <location>
        <begin position="1164"/>
        <end position="1252"/>
    </location>
</feature>
<dbReference type="VEuPathDB" id="VectorBase:AGAMI1_013412"/>
<feature type="domain" description="Cadherin" evidence="17">
    <location>
        <begin position="2044"/>
        <end position="2115"/>
    </location>
</feature>
<evidence type="ECO:0000256" key="5">
    <source>
        <dbReference type="ARBA" id="ARBA00022737"/>
    </source>
</evidence>
<dbReference type="SMART" id="SM00112">
    <property type="entry name" value="CA"/>
    <property type="match status" value="18"/>
</dbReference>
<keyword evidence="11" id="KW-0325">Glycoprotein</keyword>
<proteinExistence type="predicted"/>
<sequence>MNFRGLKADATMLVKVLDENDNIPEFIGDSNGVILEHEPVGTFVMQVKAHDNDGTSANNIVSYRLEGTARQYFHIDSKTGNITSLMEFDREAKDTYPVTVVAEDNSPSVLFNNGKPNSAVKQLFIRVLDKRDHPPQFEEQYYEVNNIPKDADTNTSVIKVKATDLDKDPKIKYSIIENNIGKAFKIDEDTGLISVNKKLDYESIQEYDLVVKALDGLCKSTANVRIQIKNLNDNASQILTLTNVTIKENTIPLDCIANLWAYDPDIKNFEYPQNIQYALPKEHQHLLSIDDKGCLKLLQPLDRDPPHGHEVLQINITITDENGKERTAMETVYIFVEDINDNAPQLTNRMPVVWSENRPSAMITKLTAEDADGEHNGPPFFYSVDPDAPTEIKNRFQTVGDELYSLVEFDREQQKQYLVPILIRDSGHKPMSAVSKLLVVIGDKNDNEMQMGQSHILVNNYEGKLADTQIGRVYVSDPDDCDVSDKMFLWDEMTPETNRKLFKLNINTGAITMRKGTPEGIYNLAFTVIEESSYFPRHNVSARVTVTVKNILAKTVNQSGSIRFYNVTAETFISQTLGELNTPMYRLQQSIAGILVTSPDQVDIFTINNRKLSRGAFLDLFFAVHDTIYTSSEVLNAVLSLHLRQLEEDVGYRIVTVGIDDCLEKGHTCTQTCKNKVLKTAKPIVVHTNTSSFVGMTTLVQAECIPQIESSLVTCLNGGTFQNGKCKCPTGFEGPQCEKLDICFDGSGYAIYPSINSGNVNNISIELLPRQKDGLVFYMGPLKYDPSLKASPFLALEINDAMNVKGLKAEAAVLIKVLDENDNIPEITGNLNGVILEHEPADTFVMQVKAHDNDGTSAHNIVSYRLEGTARQYFHIDSKTGNITSLVEFDREAKDIYPVTVVAEDNSPSVLFNNGKPNSTVKQLFIRVLDKNDHPPRFEEQYYEVNNIPEDADINTSVIKVKATDLDKDPKIQYSIIENNIGKAFKIDEDTGLISVNKKLDYESIQEYDLVVQAHDGLFKSTTNVRIQIKNLNDIAPQILTLTNVTIKENTIPLDCIANLWAYDPDIKNFEYPQNIQYALPKEHQHLLSIDDKGCLKLLQPLDRDPPHGHEVLQINITITDENGKGRTAMETVYIFVEDINDNAPQLTNGMPVLWSENRPSAMITKLTAEDADGEHNGPPFFYSVDPDAPTEIKNRFQTVGDELYSLVEFDREQQKQYLVPILILDSGHKPMSAVSKLLVVIGDKNDNEMQMGQSHILVNNYEGKLADTQIGRVYVSDPDDCDVSDKMFLWDEMTPETNRKLFKLNINTGAITMRKGTPEGIYNLAFTVIEESSYFPRHNVSARVTVTVKNISAKTVNQSGSIRFYNVKAETFISQTLSELNTPLYRLQQSIASILDTSPDQVDIFTINNRKLARGAFLDVFFAVNNTAYIKLGGKLDYEKVQEYRITVRAMNVKGLKAEAVVLIKILDENDNIPEITGNLNGVILEHEAVGTFVMQVKAHDNDGTSAHNIVSYRLEGTARQYFHIDSETGKITSLVEFDREAKDIYPVTVVAEDNSPSVLFNNGKPNSAVKQLFIRVLDKNDHPPRFEEQYYEVNNIPEDADINTSVIKVKTTDLDKDPKIKYSIIENNIGKAYKIDEDTGLISVNKKLDYESIQEYDLVVQAHDGLFKSTTNVRIEIKNLNDIAPQILTLTNVTIKENTIPSDCIANLWAYDPDIENFEYPQNIQYALPEEHQHLLSIDDKGCLKLLQPLDRDPPHGHEVLQIDITITDENGKGRTAMETVYIFVEDINDNAPQLTNRMPVVWSENRPSAMITKLTAEDADGEHNGPPFFYSVDPDAPTEIKNRFQTVGDELYSLVEFDREQQKQYLVPILIRDSGHKPMSAVSKLLVVIGDKNDNEMQMGQSHILVNNYEGKFADTQIGRVYVSDPDDWDVSDKMFLWDEMTPETNRKLFKLNINTGIITMRKGTPEGIYNLEFTVIEESSYFPRHNVSARVTVTVKNISAKAVNQSGSIRFYNVTAEKFISQTLSELYTPMYRLQQSIASILDTSPDQVDIFTINNQQVNNTAYIKLGGKLDYEKVQEYRITVRAMNVKGLKAEAVVLIKVLDENDNIPEITGNLNGVILEHEPVGTFVMQVKAHDNDGTSAHNIVSYRLEGTARQYFHIDSKTGNITSLVEFDREAKDIYPVTVVAEDNSPSVLFNNGKPNSAVKQLFIRVLDKNDHPPQFDEQYYEVNSIPEDADINTSVIKVKATDLDKDPKIKYSIIENNIGKAFKIDEDTGLISVNKKLDYESIQEYDLVVQAHDGLFKSTTNVRIQIKNLNDIAPQILTLTNVTIKENTIPSDCIANLWAYDPDIENFEYPQNIQYALPKEHQHLLSIDDKGCLKLLHPLDRDPPHGHKMLQINITITDENGKGRTAMETVYIFVEDINDNAPQLTNRMPVVWSENRPSAMITKLTAEDADGEHNGPPFFYSVDPDAPTEIKNRFQTVGDELYSLVEFDREQQKQYLVPILIRDSGHKPMSAVSKLLVVIGDKNDNEMQRGQSHILVNNYEGKLADTQIGRVYVSDPDDWDVSDKMFLWDEMTPETNRKLFKLNINTGMITMIKGTPEGIYNLEFTVIEESSYFPRHNVSARVTVTVKNISAKTVNQSASIRFYNVTAETFISQTLSELYTPMYRLQQSIASILDTSPDQVDIFTINNRKLARGAFLDVFFAVDDTIYTSSEVLNAVLSLYLRQLEEDVGYRIVTVGIDECIEKGHTCTQTCKNKVLKTAKPIVVHTNTSSFVGMTTLVQAECIPQIESSLVACLNGGTFQNDKCKCPTGFEGPQCEKLDICFDGSGYAIYPSINSGNVNNISIELLPRQKDGLVFYMGPLKYDPSLKAPPFLALEINDGMLVLLLDYGTGTSRFEHQQIVLHEIIKVQVILQPYRIEIKTVNNKMVSSRSHYENKDWSGFLPGNVSFQLGVSSISLDKLGSLYSWKYVPFTKSFDGCLRNLTINGRTIDFTQTSHKHNVLFNSQGFTAIGKQRFLVWIVILSLAIMVMSILIAIRLKDYLKTWIKILIRKLQTESMNMMVELHPAPEQLPSFTEVDERSVGLLSGVSTH</sequence>
<feature type="domain" description="Cadherin" evidence="17">
    <location>
        <begin position="1039"/>
        <end position="1147"/>
    </location>
</feature>
<feature type="domain" description="Cadherin" evidence="17">
    <location>
        <begin position="2452"/>
        <end position="2546"/>
    </location>
</feature>
<dbReference type="SMART" id="SM00181">
    <property type="entry name" value="EGF"/>
    <property type="match status" value="2"/>
</dbReference>
<dbReference type="GO" id="GO:0007424">
    <property type="term" value="P:open tracheal system development"/>
    <property type="evidence" value="ECO:0007669"/>
    <property type="project" value="UniProtKB-ARBA"/>
</dbReference>
<dbReference type="InterPro" id="IPR013320">
    <property type="entry name" value="ConA-like_dom_sf"/>
</dbReference>
<feature type="domain" description="Cadherin" evidence="17">
    <location>
        <begin position="2228"/>
        <end position="2327"/>
    </location>
</feature>
<evidence type="ECO:0000256" key="3">
    <source>
        <dbReference type="ARBA" id="ARBA00022692"/>
    </source>
</evidence>
<feature type="domain" description="Cadherin" evidence="17">
    <location>
        <begin position="363"/>
        <end position="451"/>
    </location>
</feature>
<feature type="domain" description="Cadherin" evidence="17">
    <location>
        <begin position="1485"/>
        <end position="1588"/>
    </location>
</feature>
<gene>
    <name evidence="18" type="ORF">AgaP_AGAP006731</name>
</gene>
<feature type="domain" description="EGF-like" evidence="16">
    <location>
        <begin position="700"/>
        <end position="738"/>
    </location>
</feature>
<reference evidence="18" key="5">
    <citation type="submission" date="2011-05" db="EMBL/GenBank/DDBJ databases">
        <authorList>
            <consortium name="VectorBase"/>
        </authorList>
    </citation>
    <scope>NUCLEOTIDE SEQUENCE</scope>
    <source>
        <strain evidence="18">PEST</strain>
    </source>
</reference>
<dbReference type="InterPro" id="IPR056370">
    <property type="entry name" value="Shg-like_Ig-like"/>
</dbReference>
<evidence type="ECO:0000259" key="16">
    <source>
        <dbReference type="PROSITE" id="PS50026"/>
    </source>
</evidence>
<dbReference type="Gene3D" id="2.60.40.60">
    <property type="entry name" value="Cadherins"/>
    <property type="match status" value="18"/>
</dbReference>
<evidence type="ECO:0000256" key="8">
    <source>
        <dbReference type="ARBA" id="ARBA00022989"/>
    </source>
</evidence>
<dbReference type="PROSITE" id="PS50025">
    <property type="entry name" value="LAM_G_DOMAIN"/>
    <property type="match status" value="1"/>
</dbReference>
<evidence type="ECO:0000259" key="15">
    <source>
        <dbReference type="PROSITE" id="PS50025"/>
    </source>
</evidence>
<dbReference type="PROSITE" id="PS50026">
    <property type="entry name" value="EGF_3"/>
    <property type="match status" value="2"/>
</dbReference>
<dbReference type="GO" id="GO:0001736">
    <property type="term" value="P:establishment of planar polarity"/>
    <property type="evidence" value="ECO:0007669"/>
    <property type="project" value="UniProtKB-ARBA"/>
</dbReference>
<reference evidence="18" key="3">
    <citation type="journal article" date="2004" name="Trends Parasitol.">
        <title>The Anopheles gambiae genome: an update.</title>
        <authorList>
            <person name="Mongin E."/>
            <person name="Louis C."/>
            <person name="Holt R.A."/>
            <person name="Birney E."/>
            <person name="Collins F.H."/>
        </authorList>
    </citation>
    <scope>NUCLEOTIDE SEQUENCE</scope>
    <source>
        <strain evidence="18">PEST</strain>
    </source>
</reference>
<dbReference type="InterPro" id="IPR015919">
    <property type="entry name" value="Cadherin-like_sf"/>
</dbReference>
<dbReference type="PRINTS" id="PR00205">
    <property type="entry name" value="CADHERIN"/>
</dbReference>
<comment type="caution">
    <text evidence="13">Lacks conserved residue(s) required for the propagation of feature annotation.</text>
</comment>
<dbReference type="VEuPathDB" id="VectorBase:AGAMI1_007564"/>
<dbReference type="FunFam" id="2.60.40.60:FF:000032">
    <property type="entry name" value="FAT atypical cadherin 1"/>
    <property type="match status" value="4"/>
</dbReference>
<dbReference type="GO" id="GO:0007163">
    <property type="term" value="P:establishment or maintenance of cell polarity"/>
    <property type="evidence" value="ECO:0007669"/>
    <property type="project" value="UniProtKB-ARBA"/>
</dbReference>
<comment type="subcellular location">
    <subcellularLocation>
        <location evidence="1">Cell membrane</location>
        <topology evidence="1">Single-pass type I membrane protein</topology>
    </subcellularLocation>
</comment>
<feature type="disulfide bond" evidence="13">
    <location>
        <begin position="2817"/>
        <end position="2826"/>
    </location>
</feature>
<keyword evidence="8 14" id="KW-1133">Transmembrane helix</keyword>